<reference evidence="1 2" key="4">
    <citation type="journal article" date="2011" name="BMC Genomics">
        <title>RNA-Seq improves annotation of protein-coding genes in the cucumber genome.</title>
        <authorList>
            <person name="Li Z."/>
            <person name="Zhang Z."/>
            <person name="Yan P."/>
            <person name="Huang S."/>
            <person name="Fei Z."/>
            <person name="Lin K."/>
        </authorList>
    </citation>
    <scope>NUCLEOTIDE SEQUENCE [LARGE SCALE GENOMIC DNA]</scope>
    <source>
        <strain evidence="2">cv. 9930</strain>
    </source>
</reference>
<dbReference type="AlphaFoldDB" id="A0A0A0KEM0"/>
<reference evidence="1 2" key="2">
    <citation type="journal article" date="2009" name="PLoS ONE">
        <title>An integrated genetic and cytogenetic map of the cucumber genome.</title>
        <authorList>
            <person name="Ren Y."/>
            <person name="Zhang Z."/>
            <person name="Liu J."/>
            <person name="Staub J.E."/>
            <person name="Han Y."/>
            <person name="Cheng Z."/>
            <person name="Li X."/>
            <person name="Lu J."/>
            <person name="Miao H."/>
            <person name="Kang H."/>
            <person name="Xie B."/>
            <person name="Gu X."/>
            <person name="Wang X."/>
            <person name="Du Y."/>
            <person name="Jin W."/>
            <person name="Huang S."/>
        </authorList>
    </citation>
    <scope>NUCLEOTIDE SEQUENCE [LARGE SCALE GENOMIC DNA]</scope>
    <source>
        <strain evidence="2">cv. 9930</strain>
    </source>
</reference>
<dbReference type="Gramene" id="KGN47279">
    <property type="protein sequence ID" value="KGN47279"/>
    <property type="gene ID" value="Csa_6G279700"/>
</dbReference>
<protein>
    <submittedName>
        <fullName evidence="1">Uncharacterized protein</fullName>
    </submittedName>
</protein>
<name>A0A0A0KEM0_CUCSA</name>
<evidence type="ECO:0000313" key="2">
    <source>
        <dbReference type="Proteomes" id="UP000029981"/>
    </source>
</evidence>
<dbReference type="EMBL" id="CM002927">
    <property type="protein sequence ID" value="KGN47279.1"/>
    <property type="molecule type" value="Genomic_DNA"/>
</dbReference>
<gene>
    <name evidence="1" type="ORF">Csa_6G279700</name>
</gene>
<sequence>MEEALASTKKKAGLLKARPLKMGDVLNRLRNHKEWSHVLKDPELQRHLWAKHNVVQELWYHLNRESRKLQSMAETGPPDSFVVYPFPARKAWELQLYTPPEKSFFIDWLAVNRVVGVSAIVLHFETSLYLHLRGAQYPEDTLYNHAGEGHQSLYHGGVSAIVLHFETSLYLHLRGAQYPEDTLYNHAGEGHQSLYHGGVSAILCIFRQTIQAPTTSSTFGYWTSFRTT</sequence>
<proteinExistence type="predicted"/>
<reference evidence="1 2" key="1">
    <citation type="journal article" date="2009" name="Nat. Genet.">
        <title>The genome of the cucumber, Cucumis sativus L.</title>
        <authorList>
            <person name="Huang S."/>
            <person name="Li R."/>
            <person name="Zhang Z."/>
            <person name="Li L."/>
            <person name="Gu X."/>
            <person name="Fan W."/>
            <person name="Lucas W.J."/>
            <person name="Wang X."/>
            <person name="Xie B."/>
            <person name="Ni P."/>
            <person name="Ren Y."/>
            <person name="Zhu H."/>
            <person name="Li J."/>
            <person name="Lin K."/>
            <person name="Jin W."/>
            <person name="Fei Z."/>
            <person name="Li G."/>
            <person name="Staub J."/>
            <person name="Kilian A."/>
            <person name="van der Vossen E.A."/>
            <person name="Wu Y."/>
            <person name="Guo J."/>
            <person name="He J."/>
            <person name="Jia Z."/>
            <person name="Ren Y."/>
            <person name="Tian G."/>
            <person name="Lu Y."/>
            <person name="Ruan J."/>
            <person name="Qian W."/>
            <person name="Wang M."/>
            <person name="Huang Q."/>
            <person name="Li B."/>
            <person name="Xuan Z."/>
            <person name="Cao J."/>
            <person name="Asan"/>
            <person name="Wu Z."/>
            <person name="Zhang J."/>
            <person name="Cai Q."/>
            <person name="Bai Y."/>
            <person name="Zhao B."/>
            <person name="Han Y."/>
            <person name="Li Y."/>
            <person name="Li X."/>
            <person name="Wang S."/>
            <person name="Shi Q."/>
            <person name="Liu S."/>
            <person name="Cho W.K."/>
            <person name="Kim J.Y."/>
            <person name="Xu Y."/>
            <person name="Heller-Uszynska K."/>
            <person name="Miao H."/>
            <person name="Cheng Z."/>
            <person name="Zhang S."/>
            <person name="Wu J."/>
            <person name="Yang Y."/>
            <person name="Kang H."/>
            <person name="Li M."/>
            <person name="Liang H."/>
            <person name="Ren X."/>
            <person name="Shi Z."/>
            <person name="Wen M."/>
            <person name="Jian M."/>
            <person name="Yang H."/>
            <person name="Zhang G."/>
            <person name="Yang Z."/>
            <person name="Chen R."/>
            <person name="Liu S."/>
            <person name="Li J."/>
            <person name="Ma L."/>
            <person name="Liu H."/>
            <person name="Zhou Y."/>
            <person name="Zhao J."/>
            <person name="Fang X."/>
            <person name="Li G."/>
            <person name="Fang L."/>
            <person name="Li Y."/>
            <person name="Liu D."/>
            <person name="Zheng H."/>
            <person name="Zhang Y."/>
            <person name="Qin N."/>
            <person name="Li Z."/>
            <person name="Yang G."/>
            <person name="Yang S."/>
            <person name="Bolund L."/>
            <person name="Kristiansen K."/>
            <person name="Zheng H."/>
            <person name="Li S."/>
            <person name="Zhang X."/>
            <person name="Yang H."/>
            <person name="Wang J."/>
            <person name="Sun R."/>
            <person name="Zhang B."/>
            <person name="Jiang S."/>
            <person name="Wang J."/>
            <person name="Du Y."/>
            <person name="Li S."/>
        </authorList>
    </citation>
    <scope>NUCLEOTIDE SEQUENCE [LARGE SCALE GENOMIC DNA]</scope>
    <source>
        <strain evidence="2">cv. 9930</strain>
    </source>
</reference>
<accession>A0A0A0KEM0</accession>
<organism evidence="1 2">
    <name type="scientific">Cucumis sativus</name>
    <name type="common">Cucumber</name>
    <dbReference type="NCBI Taxonomy" id="3659"/>
    <lineage>
        <taxon>Eukaryota</taxon>
        <taxon>Viridiplantae</taxon>
        <taxon>Streptophyta</taxon>
        <taxon>Embryophyta</taxon>
        <taxon>Tracheophyta</taxon>
        <taxon>Spermatophyta</taxon>
        <taxon>Magnoliopsida</taxon>
        <taxon>eudicotyledons</taxon>
        <taxon>Gunneridae</taxon>
        <taxon>Pentapetalae</taxon>
        <taxon>rosids</taxon>
        <taxon>fabids</taxon>
        <taxon>Cucurbitales</taxon>
        <taxon>Cucurbitaceae</taxon>
        <taxon>Benincaseae</taxon>
        <taxon>Cucumis</taxon>
    </lineage>
</organism>
<keyword evidence="2" id="KW-1185">Reference proteome</keyword>
<dbReference type="Proteomes" id="UP000029981">
    <property type="component" value="Chromosome 6"/>
</dbReference>
<evidence type="ECO:0000313" key="1">
    <source>
        <dbReference type="EMBL" id="KGN47279.1"/>
    </source>
</evidence>
<reference evidence="1 2" key="3">
    <citation type="journal article" date="2010" name="BMC Genomics">
        <title>Transcriptome sequencing and comparative analysis of cucumber flowers with different sex types.</title>
        <authorList>
            <person name="Guo S."/>
            <person name="Zheng Y."/>
            <person name="Joung J.G."/>
            <person name="Liu S."/>
            <person name="Zhang Z."/>
            <person name="Crasta O.R."/>
            <person name="Sobral B.W."/>
            <person name="Xu Y."/>
            <person name="Huang S."/>
            <person name="Fei Z."/>
        </authorList>
    </citation>
    <scope>NUCLEOTIDE SEQUENCE [LARGE SCALE GENOMIC DNA]</scope>
    <source>
        <strain evidence="2">cv. 9930</strain>
    </source>
</reference>